<dbReference type="Proteomes" id="UP001283361">
    <property type="component" value="Unassembled WGS sequence"/>
</dbReference>
<gene>
    <name evidence="2" type="ORF">RRG08_026159</name>
</gene>
<evidence type="ECO:0000313" key="3">
    <source>
        <dbReference type="Proteomes" id="UP001283361"/>
    </source>
</evidence>
<proteinExistence type="predicted"/>
<organism evidence="2 3">
    <name type="scientific">Elysia crispata</name>
    <name type="common">lettuce slug</name>
    <dbReference type="NCBI Taxonomy" id="231223"/>
    <lineage>
        <taxon>Eukaryota</taxon>
        <taxon>Metazoa</taxon>
        <taxon>Spiralia</taxon>
        <taxon>Lophotrochozoa</taxon>
        <taxon>Mollusca</taxon>
        <taxon>Gastropoda</taxon>
        <taxon>Heterobranchia</taxon>
        <taxon>Euthyneura</taxon>
        <taxon>Panpulmonata</taxon>
        <taxon>Sacoglossa</taxon>
        <taxon>Placobranchoidea</taxon>
        <taxon>Plakobranchidae</taxon>
        <taxon>Elysia</taxon>
    </lineage>
</organism>
<accession>A0AAE0ZA44</accession>
<dbReference type="Pfam" id="PF21056">
    <property type="entry name" value="ZSWIM1-3_RNaseH-like"/>
    <property type="match status" value="1"/>
</dbReference>
<protein>
    <recommendedName>
        <fullName evidence="1">ZSWIM1/3 RNaseH-like domain-containing protein</fullName>
    </recommendedName>
</protein>
<keyword evidence="3" id="KW-1185">Reference proteome</keyword>
<dbReference type="EMBL" id="JAWDGP010004277">
    <property type="protein sequence ID" value="KAK3765683.1"/>
    <property type="molecule type" value="Genomic_DNA"/>
</dbReference>
<dbReference type="CDD" id="cd09272">
    <property type="entry name" value="RNase_HI_RT_Ty1"/>
    <property type="match status" value="1"/>
</dbReference>
<dbReference type="PANTHER" id="PTHR31569">
    <property type="entry name" value="SWIM-TYPE DOMAIN-CONTAINING PROTEIN"/>
    <property type="match status" value="1"/>
</dbReference>
<dbReference type="PANTHER" id="PTHR31569:SF4">
    <property type="entry name" value="SWIM-TYPE DOMAIN-CONTAINING PROTEIN"/>
    <property type="match status" value="1"/>
</dbReference>
<name>A0AAE0ZA44_9GAST</name>
<dbReference type="InterPro" id="IPR048324">
    <property type="entry name" value="ZSWIM1-3_RNaseH-like"/>
</dbReference>
<evidence type="ECO:0000313" key="2">
    <source>
        <dbReference type="EMBL" id="KAK3765683.1"/>
    </source>
</evidence>
<dbReference type="InterPro" id="IPR052579">
    <property type="entry name" value="Zinc_finger_SWIM"/>
</dbReference>
<sequence>MSSATQEGKFLLALINDMNIDLHVHDFTLNCDNQGLISLSKNPVHHQRSKHIDIRYHFVGDEISNGLMKVQYVPSEENPADVFTKPVSKVKMQKFKTFSWAQVEEDTKKVVLLKEIHNISRASSSSTYHNSELEELSQFVSENLLSVSMDLARSGDEVMGIFFQDKQMMEVFAKFPEVLLVDATYKVNRRDMPLYSIVIIDGNMENQSVCFFLVSKEDEATLRKRFKCSRKKNSKWTETTIVISDKDFTERLVFNSEMPQINMQICLLHVLRTFGREMTTKKANITPEQRLKLLELLQRITCAKTEAEYIEKQSKLNQFGRSVETYFNQNWPPIRQEWCEAYKRPTLSQTILLIMMLPRLSPGLCLKHFP</sequence>
<feature type="domain" description="ZSWIM1/3 RNaseH-like" evidence="1">
    <location>
        <begin position="136"/>
        <end position="262"/>
    </location>
</feature>
<reference evidence="2" key="1">
    <citation type="journal article" date="2023" name="G3 (Bethesda)">
        <title>A reference genome for the long-term kleptoplast-retaining sea slug Elysia crispata morphotype clarki.</title>
        <authorList>
            <person name="Eastman K.E."/>
            <person name="Pendleton A.L."/>
            <person name="Shaikh M.A."/>
            <person name="Suttiyut T."/>
            <person name="Ogas R."/>
            <person name="Tomko P."/>
            <person name="Gavelis G."/>
            <person name="Widhalm J.R."/>
            <person name="Wisecaver J.H."/>
        </authorList>
    </citation>
    <scope>NUCLEOTIDE SEQUENCE</scope>
    <source>
        <strain evidence="2">ECLA1</strain>
    </source>
</reference>
<comment type="caution">
    <text evidence="2">The sequence shown here is derived from an EMBL/GenBank/DDBJ whole genome shotgun (WGS) entry which is preliminary data.</text>
</comment>
<evidence type="ECO:0000259" key="1">
    <source>
        <dbReference type="Pfam" id="PF21056"/>
    </source>
</evidence>
<dbReference type="AlphaFoldDB" id="A0AAE0ZA44"/>